<sequence>MKRFIHLSDPVSDAPAAPSWRAQLALGFADDGGTTRLVERSHSGPLRVQKPLYPEGAAPCHAIVVHPPGGVVGGDQLALDIRLQPMAHALIATPGAAKWYKANGRQSAQTVTIDIAAGAALEWLPQETIFFDQAEVALETTIALHGDARYLGCEILCFGRTASGERFDSGRIAQRTRITRDGRLLWLEQGALDAALLGSPLMLAGRTVCATLIAVGPALPPSVLAQVRESCAALAPEADLFGATQMKTVLVVRHLGQSSEVARRVMLQAWRVLRPALLGREAVVPRIWNT</sequence>
<dbReference type="AlphaFoldDB" id="A0A239J922"/>
<accession>A0A239J922</accession>
<dbReference type="GO" id="GO:0005737">
    <property type="term" value="C:cytoplasm"/>
    <property type="evidence" value="ECO:0007669"/>
    <property type="project" value="UniProtKB-SubCell"/>
</dbReference>
<comment type="function">
    <text evidence="3">Required for maturation of urease via the functional incorporation of the urease nickel metallocenter.</text>
</comment>
<evidence type="ECO:0000256" key="1">
    <source>
        <dbReference type="ARBA" id="ARBA00007177"/>
    </source>
</evidence>
<comment type="subunit">
    <text evidence="3">UreD, UreF and UreG form a complex that acts as a GTP-hydrolysis-dependent molecular chaperone, activating the urease apoprotein by helping to assemble the nickel containing metallocenter of UreC. The UreE protein probably delivers the nickel.</text>
</comment>
<dbReference type="GO" id="GO:0016151">
    <property type="term" value="F:nickel cation binding"/>
    <property type="evidence" value="ECO:0007669"/>
    <property type="project" value="UniProtKB-UniRule"/>
</dbReference>
<keyword evidence="3" id="KW-0963">Cytoplasm</keyword>
<evidence type="ECO:0000313" key="5">
    <source>
        <dbReference type="Proteomes" id="UP000198284"/>
    </source>
</evidence>
<keyword evidence="3" id="KW-0996">Nickel insertion</keyword>
<dbReference type="Proteomes" id="UP000198284">
    <property type="component" value="Unassembled WGS sequence"/>
</dbReference>
<dbReference type="Pfam" id="PF01774">
    <property type="entry name" value="UreD"/>
    <property type="match status" value="1"/>
</dbReference>
<evidence type="ECO:0000313" key="4">
    <source>
        <dbReference type="EMBL" id="SNT02132.1"/>
    </source>
</evidence>
<dbReference type="InterPro" id="IPR002669">
    <property type="entry name" value="UreD"/>
</dbReference>
<proteinExistence type="inferred from homology"/>
<comment type="subcellular location">
    <subcellularLocation>
        <location evidence="3">Cytoplasm</location>
    </subcellularLocation>
</comment>
<organism evidence="4 5">
    <name type="scientific">Noviherbaspirillum humi</name>
    <dbReference type="NCBI Taxonomy" id="1688639"/>
    <lineage>
        <taxon>Bacteria</taxon>
        <taxon>Pseudomonadati</taxon>
        <taxon>Pseudomonadota</taxon>
        <taxon>Betaproteobacteria</taxon>
        <taxon>Burkholderiales</taxon>
        <taxon>Oxalobacteraceae</taxon>
        <taxon>Noviherbaspirillum</taxon>
    </lineage>
</organism>
<dbReference type="EMBL" id="FZOT01000012">
    <property type="protein sequence ID" value="SNT02132.1"/>
    <property type="molecule type" value="Genomic_DNA"/>
</dbReference>
<dbReference type="PANTHER" id="PTHR33643">
    <property type="entry name" value="UREASE ACCESSORY PROTEIN D"/>
    <property type="match status" value="1"/>
</dbReference>
<evidence type="ECO:0000256" key="3">
    <source>
        <dbReference type="HAMAP-Rule" id="MF_01384"/>
    </source>
</evidence>
<protein>
    <recommendedName>
        <fullName evidence="3">Urease accessory protein UreD</fullName>
    </recommendedName>
</protein>
<keyword evidence="2 3" id="KW-0143">Chaperone</keyword>
<gene>
    <name evidence="3" type="primary">ureD</name>
    <name evidence="4" type="ORF">SAMN06265795_11214</name>
</gene>
<dbReference type="RefSeq" id="WP_089400362.1">
    <property type="nucleotide sequence ID" value="NZ_FZOT01000012.1"/>
</dbReference>
<dbReference type="PANTHER" id="PTHR33643:SF1">
    <property type="entry name" value="UREASE ACCESSORY PROTEIN D"/>
    <property type="match status" value="1"/>
</dbReference>
<name>A0A239J922_9BURK</name>
<evidence type="ECO:0000256" key="2">
    <source>
        <dbReference type="ARBA" id="ARBA00023186"/>
    </source>
</evidence>
<reference evidence="4 5" key="1">
    <citation type="submission" date="2017-06" db="EMBL/GenBank/DDBJ databases">
        <authorList>
            <person name="Kim H.J."/>
            <person name="Triplett B.A."/>
        </authorList>
    </citation>
    <scope>NUCLEOTIDE SEQUENCE [LARGE SCALE GENOMIC DNA]</scope>
    <source>
        <strain evidence="4 5">U15</strain>
    </source>
</reference>
<comment type="similarity">
    <text evidence="1 3">Belongs to the UreD family.</text>
</comment>
<keyword evidence="5" id="KW-1185">Reference proteome</keyword>
<dbReference type="HAMAP" id="MF_01384">
    <property type="entry name" value="UreD"/>
    <property type="match status" value="1"/>
</dbReference>
<dbReference type="OrthoDB" id="9798842at2"/>